<evidence type="ECO:0000259" key="5">
    <source>
        <dbReference type="PROSITE" id="PS50853"/>
    </source>
</evidence>
<dbReference type="InterPro" id="IPR036116">
    <property type="entry name" value="FN3_sf"/>
</dbReference>
<evidence type="ECO:0000313" key="6">
    <source>
        <dbReference type="EMBL" id="TNM91268.1"/>
    </source>
</evidence>
<dbReference type="GO" id="GO:0098632">
    <property type="term" value="F:cell-cell adhesion mediator activity"/>
    <property type="evidence" value="ECO:0007669"/>
    <property type="project" value="TreeGrafter"/>
</dbReference>
<dbReference type="GO" id="GO:0030424">
    <property type="term" value="C:axon"/>
    <property type="evidence" value="ECO:0007669"/>
    <property type="project" value="TreeGrafter"/>
</dbReference>
<accession>A0A4Z2BHQ9</accession>
<keyword evidence="7" id="KW-1185">Reference proteome</keyword>
<sequence length="620" mass="68119">MDVTDRDKGTYTCVMNTTLDHDSASAVLTVVEATPTPAIVYERPDPPTDLEMTDQTERGVRLTWIPGDEHNSPTQKFLIQYEDLLHQPGVWTNLTEVDWHLHHAPDENPADVKGTGTGPGSLVISWTPLTGFQSNGPGLEYRVQWRQLNAGGDWSTKNVANVSQFVVSGTPTYVSYEIRVQAINDYGSGPEPETVIGYSGEDLPLSAPEGVQVKVPNSTFAEVHWEPVPRSSVRGKLQGYKVRFDSSFSRMLESPLCVQPRVASFRFTTAASAASTKPEPEEEPQEQVLTFSGNRSEGRLPGLQPYSVYNLSIRVFNNKGEGPPSQSSRFETPEGVPGPPFLNTINRSLDSLTLEWGPPLQRNGRLLGYTLKYQPVNSTHELEPPKIRTFLANETTFTLHNLNSSTLYKFYLSAKTIKGSGPFTTEEAFTVMETIQTQPPVVTGKGPTEPLLPTSPITQSPPPLSHKAPPVGPAFGTVNTSVSEEGAVISWDYFGHHKNVYVEYIVENSKEDWKKELVNGSHWHMIKGLKPGTSYKVRVVARDPNDPTVHSTDEVLVAVPAVPSRQVDIATQGWFIGLMCAIALLILVLLIVCFIKRNKGGKYPGEAQVTATASQWVGGV</sequence>
<dbReference type="SMART" id="SM00060">
    <property type="entry name" value="FN3"/>
    <property type="match status" value="4"/>
</dbReference>
<dbReference type="PANTHER" id="PTHR44170:SF15">
    <property type="entry name" value="NEURONAL CELL ADHESION MOLECULE"/>
    <property type="match status" value="1"/>
</dbReference>
<gene>
    <name evidence="6" type="ORF">fugu_019648</name>
</gene>
<keyword evidence="4" id="KW-0812">Transmembrane</keyword>
<dbReference type="GO" id="GO:0007411">
    <property type="term" value="P:axon guidance"/>
    <property type="evidence" value="ECO:0007669"/>
    <property type="project" value="TreeGrafter"/>
</dbReference>
<name>A0A4Z2BHQ9_9TELE</name>
<dbReference type="AlphaFoldDB" id="A0A4Z2BHQ9"/>
<dbReference type="EMBL" id="SWLE01000015">
    <property type="protein sequence ID" value="TNM91268.1"/>
    <property type="molecule type" value="Genomic_DNA"/>
</dbReference>
<keyword evidence="4" id="KW-0472">Membrane</keyword>
<dbReference type="Pfam" id="PF00041">
    <property type="entry name" value="fn3"/>
    <property type="match status" value="3"/>
</dbReference>
<dbReference type="Gene3D" id="2.60.40.10">
    <property type="entry name" value="Immunoglobulins"/>
    <property type="match status" value="5"/>
</dbReference>
<organism evidence="6 7">
    <name type="scientific">Takifugu bimaculatus</name>
    <dbReference type="NCBI Taxonomy" id="433685"/>
    <lineage>
        <taxon>Eukaryota</taxon>
        <taxon>Metazoa</taxon>
        <taxon>Chordata</taxon>
        <taxon>Craniata</taxon>
        <taxon>Vertebrata</taxon>
        <taxon>Euteleostomi</taxon>
        <taxon>Actinopterygii</taxon>
        <taxon>Neopterygii</taxon>
        <taxon>Teleostei</taxon>
        <taxon>Neoteleostei</taxon>
        <taxon>Acanthomorphata</taxon>
        <taxon>Eupercaria</taxon>
        <taxon>Tetraodontiformes</taxon>
        <taxon>Tetradontoidea</taxon>
        <taxon>Tetraodontidae</taxon>
        <taxon>Takifugu</taxon>
    </lineage>
</organism>
<dbReference type="FunFam" id="2.60.40.10:FF:000367">
    <property type="entry name" value="Neural cell adhesion molecule L1-like protein"/>
    <property type="match status" value="1"/>
</dbReference>
<feature type="transmembrane region" description="Helical" evidence="4">
    <location>
        <begin position="574"/>
        <end position="595"/>
    </location>
</feature>
<feature type="domain" description="Fibronectin type-III" evidence="5">
    <location>
        <begin position="108"/>
        <end position="202"/>
    </location>
</feature>
<proteinExistence type="predicted"/>
<dbReference type="InterPro" id="IPR003961">
    <property type="entry name" value="FN3_dom"/>
</dbReference>
<dbReference type="GO" id="GO:0007420">
    <property type="term" value="P:brain development"/>
    <property type="evidence" value="ECO:0007669"/>
    <property type="project" value="TreeGrafter"/>
</dbReference>
<evidence type="ECO:0000256" key="3">
    <source>
        <dbReference type="SAM" id="MobiDB-lite"/>
    </source>
</evidence>
<evidence type="ECO:0000313" key="7">
    <source>
        <dbReference type="Proteomes" id="UP000516260"/>
    </source>
</evidence>
<dbReference type="PANTHER" id="PTHR44170">
    <property type="entry name" value="PROTEIN SIDEKICK"/>
    <property type="match status" value="1"/>
</dbReference>
<feature type="domain" description="Fibronectin type-III" evidence="5">
    <location>
        <begin position="336"/>
        <end position="434"/>
    </location>
</feature>
<keyword evidence="2" id="KW-1015">Disulfide bond</keyword>
<dbReference type="InterPro" id="IPR013783">
    <property type="entry name" value="Ig-like_fold"/>
</dbReference>
<dbReference type="FunFam" id="2.60.40.10:FF:000028">
    <property type="entry name" value="Neuronal cell adhesion molecule"/>
    <property type="match status" value="1"/>
</dbReference>
<feature type="domain" description="Fibronectin type-III" evidence="5">
    <location>
        <begin position="469"/>
        <end position="562"/>
    </location>
</feature>
<dbReference type="PROSITE" id="PS50853">
    <property type="entry name" value="FN3"/>
    <property type="match status" value="4"/>
</dbReference>
<dbReference type="CDD" id="cd00063">
    <property type="entry name" value="FN3"/>
    <property type="match status" value="4"/>
</dbReference>
<comment type="caution">
    <text evidence="6">The sequence shown here is derived from an EMBL/GenBank/DDBJ whole genome shotgun (WGS) entry which is preliminary data.</text>
</comment>
<feature type="domain" description="Fibronectin type-III" evidence="5">
    <location>
        <begin position="207"/>
        <end position="335"/>
    </location>
</feature>
<reference evidence="6 7" key="1">
    <citation type="submission" date="2019-04" db="EMBL/GenBank/DDBJ databases">
        <title>The sequence and de novo assembly of Takifugu bimaculatus genome using PacBio and Hi-C technologies.</title>
        <authorList>
            <person name="Xu P."/>
            <person name="Liu B."/>
            <person name="Zhou Z."/>
        </authorList>
    </citation>
    <scope>NUCLEOTIDE SEQUENCE [LARGE SCALE GENOMIC DNA]</scope>
    <source>
        <strain evidence="6">TB-2018</strain>
        <tissue evidence="6">Muscle</tissue>
    </source>
</reference>
<dbReference type="GO" id="GO:0005886">
    <property type="term" value="C:plasma membrane"/>
    <property type="evidence" value="ECO:0007669"/>
    <property type="project" value="TreeGrafter"/>
</dbReference>
<evidence type="ECO:0000256" key="1">
    <source>
        <dbReference type="ARBA" id="ARBA00022737"/>
    </source>
</evidence>
<dbReference type="PRINTS" id="PR00014">
    <property type="entry name" value="FNTYPEIII"/>
</dbReference>
<feature type="region of interest" description="Disordered" evidence="3">
    <location>
        <begin position="272"/>
        <end position="297"/>
    </location>
</feature>
<keyword evidence="4" id="KW-1133">Transmembrane helix</keyword>
<evidence type="ECO:0000256" key="4">
    <source>
        <dbReference type="SAM" id="Phobius"/>
    </source>
</evidence>
<evidence type="ECO:0000256" key="2">
    <source>
        <dbReference type="ARBA" id="ARBA00023157"/>
    </source>
</evidence>
<keyword evidence="1" id="KW-0677">Repeat</keyword>
<dbReference type="Proteomes" id="UP000516260">
    <property type="component" value="Chromosome 22"/>
</dbReference>
<dbReference type="SUPFAM" id="SSF49265">
    <property type="entry name" value="Fibronectin type III"/>
    <property type="match status" value="3"/>
</dbReference>
<protein>
    <recommendedName>
        <fullName evidence="5">Fibronectin type-III domain-containing protein</fullName>
    </recommendedName>
</protein>